<comment type="caution">
    <text evidence="6">The sequence shown here is derived from an EMBL/GenBank/DDBJ whole genome shotgun (WGS) entry which is preliminary data.</text>
</comment>
<evidence type="ECO:0000259" key="5">
    <source>
        <dbReference type="Pfam" id="PF24922"/>
    </source>
</evidence>
<protein>
    <submittedName>
        <fullName evidence="6">Acyl-CoA-binding domain-containing protein 4</fullName>
    </submittedName>
</protein>
<proteinExistence type="predicted"/>
<name>A0A199UCK4_ANACO</name>
<dbReference type="Gene3D" id="2.120.10.80">
    <property type="entry name" value="Kelch-type beta propeller"/>
    <property type="match status" value="2"/>
</dbReference>
<dbReference type="InterPro" id="IPR056819">
    <property type="entry name" value="ACBP4-6_C"/>
</dbReference>
<evidence type="ECO:0000256" key="2">
    <source>
        <dbReference type="ARBA" id="ARBA00022737"/>
    </source>
</evidence>
<evidence type="ECO:0000256" key="1">
    <source>
        <dbReference type="ARBA" id="ARBA00022441"/>
    </source>
</evidence>
<organism evidence="6 7">
    <name type="scientific">Ananas comosus</name>
    <name type="common">Pineapple</name>
    <name type="synonym">Ananas ananas</name>
    <dbReference type="NCBI Taxonomy" id="4615"/>
    <lineage>
        <taxon>Eukaryota</taxon>
        <taxon>Viridiplantae</taxon>
        <taxon>Streptophyta</taxon>
        <taxon>Embryophyta</taxon>
        <taxon>Tracheophyta</taxon>
        <taxon>Spermatophyta</taxon>
        <taxon>Magnoliopsida</taxon>
        <taxon>Liliopsida</taxon>
        <taxon>Poales</taxon>
        <taxon>Bromeliaceae</taxon>
        <taxon>Bromelioideae</taxon>
        <taxon>Ananas</taxon>
    </lineage>
</organism>
<keyword evidence="2" id="KW-0677">Repeat</keyword>
<gene>
    <name evidence="6" type="ORF">ACMD2_01158</name>
</gene>
<sequence>MERERESERDYCRGTPSINTSSPSSSSSSSSSSPPSLSLSLSLSLSRIGERARMAPRSAIAATFPYPERFQAAAAYAGIGRDPNSASTAAIARLPDDARLKLQWLYHQAKFGPYAAQKPNTRKPAEESEWTSGDQPEKMLSAEAMRLFVEVLEANDPEWYFKVPESIIKPLLDALVNPETIAAQNENLLETKDEDAIKEGFDSVKIFDTWTVLSTSGRKPKPRYKHGATILQDKMYIFGGCYSGRYLSNLQVLDLKSLTWSEIEAKTQSPGSATTVPVAPCAGHSLITWGRKILSIGGHSKDYSDTVTVKEFDPQTCTWANIKTCGKPPISRSGQSVTLIGTTLVICKENPSMNDVHILDLETMTWDEINTIGTPPFPRSDHTAACHCERYLLIFGGGSRSTCFNDLHVLDLETRKWSIPKQVGITPSPRTGHAGVRIGEYWFIVGGGNNNDGVSETLCFDMSNLAWSVVTTVQGRMPLASEGLSIVFTTYKGKEFLVSFGGYSGNYSNEVHVLKASYKSDIPPPITNGIISSTALTMYNSPNGSILNSEIKHDQDRKVEQTTTDKVHLSIPNITQKESSGVIGAVKTDIDGLKVALKTEQLLTRQLQQALALTHRTIANLTEELKVVVDGLAPERSRLFELEANVAELQQKLQPMEGFQKAVEFLRQKKAA</sequence>
<dbReference type="SUPFAM" id="SSF117281">
    <property type="entry name" value="Kelch motif"/>
    <property type="match status" value="1"/>
</dbReference>
<feature type="compositionally biased region" description="Low complexity" evidence="4">
    <location>
        <begin position="21"/>
        <end position="37"/>
    </location>
</feature>
<dbReference type="GO" id="GO:0005829">
    <property type="term" value="C:cytosol"/>
    <property type="evidence" value="ECO:0007669"/>
    <property type="project" value="TreeGrafter"/>
</dbReference>
<keyword evidence="1" id="KW-0880">Kelch repeat</keyword>
<dbReference type="STRING" id="4615.A0A199UCK4"/>
<feature type="compositionally biased region" description="Basic and acidic residues" evidence="4">
    <location>
        <begin position="1"/>
        <end position="12"/>
    </location>
</feature>
<dbReference type="Pfam" id="PF24922">
    <property type="entry name" value="ACBP4_C"/>
    <property type="match status" value="1"/>
</dbReference>
<dbReference type="Proteomes" id="UP000092600">
    <property type="component" value="Unassembled WGS sequence"/>
</dbReference>
<dbReference type="Pfam" id="PF24681">
    <property type="entry name" value="Kelch_KLHDC2_KLHL20_DRC7"/>
    <property type="match status" value="1"/>
</dbReference>
<dbReference type="AlphaFoldDB" id="A0A199UCK4"/>
<dbReference type="InterPro" id="IPR006652">
    <property type="entry name" value="Kelch_1"/>
</dbReference>
<evidence type="ECO:0000256" key="3">
    <source>
        <dbReference type="ARBA" id="ARBA00023121"/>
    </source>
</evidence>
<dbReference type="GO" id="GO:0000062">
    <property type="term" value="F:fatty-acyl-CoA binding"/>
    <property type="evidence" value="ECO:0007669"/>
    <property type="project" value="InterPro"/>
</dbReference>
<dbReference type="GO" id="GO:0006869">
    <property type="term" value="P:lipid transport"/>
    <property type="evidence" value="ECO:0007669"/>
    <property type="project" value="TreeGrafter"/>
</dbReference>
<accession>A0A199UCK4</accession>
<feature type="region of interest" description="Disordered" evidence="4">
    <location>
        <begin position="1"/>
        <end position="37"/>
    </location>
</feature>
<evidence type="ECO:0000256" key="4">
    <source>
        <dbReference type="SAM" id="MobiDB-lite"/>
    </source>
</evidence>
<dbReference type="SUPFAM" id="SSF50965">
    <property type="entry name" value="Galactose oxidase, central domain"/>
    <property type="match status" value="1"/>
</dbReference>
<dbReference type="InterPro" id="IPR011043">
    <property type="entry name" value="Gal_Oxase/kelch_b-propeller"/>
</dbReference>
<dbReference type="InterPro" id="IPR014352">
    <property type="entry name" value="FERM/acyl-CoA-bd_prot_sf"/>
</dbReference>
<dbReference type="SUPFAM" id="SSF47027">
    <property type="entry name" value="Acyl-CoA binding protein"/>
    <property type="match status" value="1"/>
</dbReference>
<keyword evidence="3" id="KW-0446">Lipid-binding</keyword>
<dbReference type="Pfam" id="PF01344">
    <property type="entry name" value="Kelch_1"/>
    <property type="match status" value="1"/>
</dbReference>
<dbReference type="EMBL" id="LSRQ01008448">
    <property type="protein sequence ID" value="OAY62592.1"/>
    <property type="molecule type" value="Genomic_DNA"/>
</dbReference>
<dbReference type="InterPro" id="IPR035984">
    <property type="entry name" value="Acyl-CoA-binding_sf"/>
</dbReference>
<feature type="region of interest" description="Disordered" evidence="4">
    <location>
        <begin position="115"/>
        <end position="135"/>
    </location>
</feature>
<dbReference type="Gene3D" id="1.20.80.10">
    <property type="match status" value="1"/>
</dbReference>
<evidence type="ECO:0000313" key="7">
    <source>
        <dbReference type="Proteomes" id="UP000092600"/>
    </source>
</evidence>
<feature type="domain" description="Acyl-CoA-binding" evidence="5">
    <location>
        <begin position="583"/>
        <end position="672"/>
    </location>
</feature>
<evidence type="ECO:0000313" key="6">
    <source>
        <dbReference type="EMBL" id="OAY62592.1"/>
    </source>
</evidence>
<dbReference type="InterPro" id="IPR015915">
    <property type="entry name" value="Kelch-typ_b-propeller"/>
</dbReference>
<dbReference type="PANTHER" id="PTHR46093">
    <property type="entry name" value="ACYL-COA-BINDING DOMAIN-CONTAINING PROTEIN 5"/>
    <property type="match status" value="1"/>
</dbReference>
<reference evidence="6 7" key="1">
    <citation type="journal article" date="2016" name="DNA Res.">
        <title>The draft genome of MD-2 pineapple using hybrid error correction of long reads.</title>
        <authorList>
            <person name="Redwan R.M."/>
            <person name="Saidin A."/>
            <person name="Kumar S.V."/>
        </authorList>
    </citation>
    <scope>NUCLEOTIDE SEQUENCE [LARGE SCALE GENOMIC DNA]</scope>
    <source>
        <strain evidence="7">cv. MD2</strain>
        <tissue evidence="6">Leaf</tissue>
    </source>
</reference>
<dbReference type="PANTHER" id="PTHR46093:SF3">
    <property type="entry name" value="ACYL-COA-BINDING DOMAIN-CONTAINING PROTEIN 4"/>
    <property type="match status" value="1"/>
</dbReference>